<keyword evidence="3" id="KW-0560">Oxidoreductase</keyword>
<dbReference type="PANTHER" id="PTHR35330">
    <property type="entry name" value="SIROHEME BIOSYNTHESIS PROTEIN MET8"/>
    <property type="match status" value="1"/>
</dbReference>
<evidence type="ECO:0000256" key="3">
    <source>
        <dbReference type="ARBA" id="ARBA00023002"/>
    </source>
</evidence>
<comment type="pathway">
    <text evidence="1">Porphyrin-containing compound metabolism; siroheme biosynthesis; sirohydrochlorin from precorrin-2: step 1/1.</text>
</comment>
<protein>
    <recommendedName>
        <fullName evidence="2">precorrin-2 dehydrogenase</fullName>
        <ecNumber evidence="2">1.3.1.76</ecNumber>
    </recommendedName>
</protein>
<dbReference type="EC" id="1.3.1.76" evidence="2"/>
<keyword evidence="8" id="KW-1185">Reference proteome</keyword>
<evidence type="ECO:0000256" key="6">
    <source>
        <dbReference type="ARBA" id="ARBA00047561"/>
    </source>
</evidence>
<reference evidence="7 8" key="1">
    <citation type="submission" date="2024-03" db="EMBL/GenBank/DDBJ databases">
        <title>Human intestinal bacterial collection.</title>
        <authorList>
            <person name="Pauvert C."/>
            <person name="Hitch T.C.A."/>
            <person name="Clavel T."/>
        </authorList>
    </citation>
    <scope>NUCLEOTIDE SEQUENCE [LARGE SCALE GENOMIC DNA]</scope>
    <source>
        <strain evidence="7 8">CLA-JM-H11</strain>
    </source>
</reference>
<dbReference type="InterPro" id="IPR028161">
    <property type="entry name" value="Met8-like"/>
</dbReference>
<dbReference type="EMBL" id="JBBMFA010000017">
    <property type="protein sequence ID" value="MEQ2518898.1"/>
    <property type="molecule type" value="Genomic_DNA"/>
</dbReference>
<dbReference type="SUPFAM" id="SSF75615">
    <property type="entry name" value="Siroheme synthase middle domains-like"/>
    <property type="match status" value="1"/>
</dbReference>
<gene>
    <name evidence="7" type="ORF">WMO24_00340</name>
</gene>
<dbReference type="NCBIfam" id="TIGR01470">
    <property type="entry name" value="cysG_Nterm"/>
    <property type="match status" value="1"/>
</dbReference>
<proteinExistence type="predicted"/>
<comment type="catalytic activity">
    <reaction evidence="6">
        <text>precorrin-2 + NAD(+) = sirohydrochlorin + NADH + 2 H(+)</text>
        <dbReference type="Rhea" id="RHEA:15613"/>
        <dbReference type="ChEBI" id="CHEBI:15378"/>
        <dbReference type="ChEBI" id="CHEBI:57540"/>
        <dbReference type="ChEBI" id="CHEBI:57945"/>
        <dbReference type="ChEBI" id="CHEBI:58351"/>
        <dbReference type="ChEBI" id="CHEBI:58827"/>
        <dbReference type="EC" id="1.3.1.76"/>
    </reaction>
</comment>
<name>A0ABV1GAQ7_9FIRM</name>
<dbReference type="RefSeq" id="WP_349214042.1">
    <property type="nucleotide sequence ID" value="NZ_JBBMFA010000017.1"/>
</dbReference>
<dbReference type="Pfam" id="PF13241">
    <property type="entry name" value="NAD_binding_7"/>
    <property type="match status" value="1"/>
</dbReference>
<evidence type="ECO:0000313" key="7">
    <source>
        <dbReference type="EMBL" id="MEQ2518898.1"/>
    </source>
</evidence>
<dbReference type="Gene3D" id="3.40.50.720">
    <property type="entry name" value="NAD(P)-binding Rossmann-like Domain"/>
    <property type="match status" value="1"/>
</dbReference>
<dbReference type="InterPro" id="IPR006367">
    <property type="entry name" value="Sirohaem_synthase_N"/>
</dbReference>
<keyword evidence="4" id="KW-0520">NAD</keyword>
<dbReference type="Gene3D" id="3.30.160.110">
    <property type="entry name" value="Siroheme synthase, domain 2"/>
    <property type="match status" value="1"/>
</dbReference>
<organism evidence="7 8">
    <name type="scientific">Ruthenibacterium intestinale</name>
    <dbReference type="NCBI Taxonomy" id="3133163"/>
    <lineage>
        <taxon>Bacteria</taxon>
        <taxon>Bacillati</taxon>
        <taxon>Bacillota</taxon>
        <taxon>Clostridia</taxon>
        <taxon>Eubacteriales</taxon>
        <taxon>Oscillospiraceae</taxon>
        <taxon>Ruthenibacterium</taxon>
    </lineage>
</organism>
<evidence type="ECO:0000256" key="4">
    <source>
        <dbReference type="ARBA" id="ARBA00023027"/>
    </source>
</evidence>
<dbReference type="PANTHER" id="PTHR35330:SF1">
    <property type="entry name" value="SIROHEME BIOSYNTHESIS PROTEIN MET8"/>
    <property type="match status" value="1"/>
</dbReference>
<sequence>MPYFPLFVSLADRDVLIVGGGAVALRKARSLSAFGCRITAAAAAFCPGWETLNAVCRTAALTGGEPWLWGTPWALVIAAAGDRALNLRVSDEARTRGIPVNTADDARACTFYFPALVRRGDVVVGVCSGGKAPFYTKLLRKELEAAIPPGDGALPDVLETQREAARRGGEEAADRLIRTLRTALDRDPDLSASQLQALCEKFWQQTENYK</sequence>
<evidence type="ECO:0000256" key="5">
    <source>
        <dbReference type="ARBA" id="ARBA00023244"/>
    </source>
</evidence>
<dbReference type="InterPro" id="IPR036291">
    <property type="entry name" value="NAD(P)-bd_dom_sf"/>
</dbReference>
<dbReference type="SUPFAM" id="SSF51735">
    <property type="entry name" value="NAD(P)-binding Rossmann-fold domains"/>
    <property type="match status" value="1"/>
</dbReference>
<keyword evidence="5" id="KW-0627">Porphyrin biosynthesis</keyword>
<evidence type="ECO:0000256" key="2">
    <source>
        <dbReference type="ARBA" id="ARBA00012400"/>
    </source>
</evidence>
<dbReference type="Proteomes" id="UP001477672">
    <property type="component" value="Unassembled WGS sequence"/>
</dbReference>
<evidence type="ECO:0000256" key="1">
    <source>
        <dbReference type="ARBA" id="ARBA00005010"/>
    </source>
</evidence>
<evidence type="ECO:0000313" key="8">
    <source>
        <dbReference type="Proteomes" id="UP001477672"/>
    </source>
</evidence>
<comment type="caution">
    <text evidence="7">The sequence shown here is derived from an EMBL/GenBank/DDBJ whole genome shotgun (WGS) entry which is preliminary data.</text>
</comment>
<accession>A0ABV1GAQ7</accession>